<dbReference type="SUPFAM" id="SSF53067">
    <property type="entry name" value="Actin-like ATPase domain"/>
    <property type="match status" value="1"/>
</dbReference>
<evidence type="ECO:0000313" key="1">
    <source>
        <dbReference type="EMBL" id="GIU43614.1"/>
    </source>
</evidence>
<dbReference type="EMBL" id="BPFB01000006">
    <property type="protein sequence ID" value="GIU43614.1"/>
    <property type="molecule type" value="Genomic_DNA"/>
</dbReference>
<sequence length="294" mass="32884">MQQRFLSKLAFWQKSHSSAKVGIYIDADEITAYQGGESPSLIKIPLIKQDWQLAFATLAAQISRANLHIVLSDCYYQLLLVDKPPVADEEMGQALLWSVKDMVAKPVNELHLDYFEAPQSRSNKLTVVVVERAMISALALAAKQHEITIAGIGIEEIAISNYQVSDSQARLVLCHTPNSDLMLAVIKQGQLFMQRSVRGFNQINTVSAADLRLEIADNLSIELQRSMDYFESQFRQAPVASIDLLMEGDRNELAHLLSANFDQKVEVIPCERVADKLAEFAYAEFSRNAQPEEA</sequence>
<accession>A0ABQ4P7V4</accession>
<keyword evidence="2" id="KW-1185">Reference proteome</keyword>
<dbReference type="InterPro" id="IPR043129">
    <property type="entry name" value="ATPase_NBD"/>
</dbReference>
<protein>
    <submittedName>
        <fullName evidence="1">MSHA biogenesis protein MshI1</fullName>
    </submittedName>
</protein>
<reference evidence="1 2" key="1">
    <citation type="submission" date="2021-05" db="EMBL/GenBank/DDBJ databases">
        <title>Molecular characterization for Shewanella algae harboring chromosomal blaOXA-55-like strains isolated from clinical and environment sample.</title>
        <authorList>
            <person name="Ohama Y."/>
            <person name="Aoki K."/>
            <person name="Harada S."/>
            <person name="Moriya K."/>
            <person name="Ishii Y."/>
            <person name="Tateda K."/>
        </authorList>
    </citation>
    <scope>NUCLEOTIDE SEQUENCE [LARGE SCALE GENOMIC DNA]</scope>
    <source>
        <strain evidence="1 2">LMG 23746</strain>
    </source>
</reference>
<dbReference type="RefSeq" id="WP_119977143.1">
    <property type="nucleotide sequence ID" value="NZ_BPFB01000006.1"/>
</dbReference>
<evidence type="ECO:0000313" key="2">
    <source>
        <dbReference type="Proteomes" id="UP000761574"/>
    </source>
</evidence>
<proteinExistence type="predicted"/>
<organism evidence="1 2">
    <name type="scientific">Shewanella algidipiscicola</name>
    <dbReference type="NCBI Taxonomy" id="614070"/>
    <lineage>
        <taxon>Bacteria</taxon>
        <taxon>Pseudomonadati</taxon>
        <taxon>Pseudomonadota</taxon>
        <taxon>Gammaproteobacteria</taxon>
        <taxon>Alteromonadales</taxon>
        <taxon>Shewanellaceae</taxon>
        <taxon>Shewanella</taxon>
    </lineage>
</organism>
<dbReference type="Proteomes" id="UP000761574">
    <property type="component" value="Unassembled WGS sequence"/>
</dbReference>
<name>A0ABQ4P7V4_9GAMM</name>
<gene>
    <name evidence="1" type="primary">mshI1</name>
    <name evidence="1" type="ORF">TUM4630_07340</name>
</gene>
<comment type="caution">
    <text evidence="1">The sequence shown here is derived from an EMBL/GenBank/DDBJ whole genome shotgun (WGS) entry which is preliminary data.</text>
</comment>
<dbReference type="Gene3D" id="3.30.420.380">
    <property type="match status" value="1"/>
</dbReference>